<dbReference type="VEuPathDB" id="VectorBase:ISCI002049"/>
<dbReference type="Proteomes" id="UP000001555">
    <property type="component" value="Unassembled WGS sequence"/>
</dbReference>
<dbReference type="InParanoid" id="B7P9T7"/>
<dbReference type="VEuPathDB" id="VectorBase:ISCW002049"/>
<dbReference type="OrthoDB" id="6504828at2759"/>
<reference evidence="3" key="2">
    <citation type="submission" date="2020-05" db="UniProtKB">
        <authorList>
            <consortium name="EnsemblMetazoa"/>
        </authorList>
    </citation>
    <scope>IDENTIFICATION</scope>
    <source>
        <strain evidence="3">wikel</strain>
    </source>
</reference>
<keyword evidence="4" id="KW-1185">Reference proteome</keyword>
<dbReference type="AlphaFoldDB" id="B7P9T7"/>
<protein>
    <recommendedName>
        <fullName evidence="1">Nose resistant-to-fluoxetine protein N-terminal domain-containing protein</fullName>
    </recommendedName>
</protein>
<evidence type="ECO:0000259" key="1">
    <source>
        <dbReference type="SMART" id="SM00703"/>
    </source>
</evidence>
<dbReference type="InterPro" id="IPR006621">
    <property type="entry name" value="Nose-resist-to-fluoxetine_N"/>
</dbReference>
<gene>
    <name evidence="2" type="ORF">IscW_ISCW002049</name>
</gene>
<dbReference type="EnsemblMetazoa" id="ISCW002049-RA">
    <property type="protein sequence ID" value="ISCW002049-PA"/>
    <property type="gene ID" value="ISCW002049"/>
</dbReference>
<sequence>MDSLREVLAKAMDNPSSSITRKVIEADISGECSLGLFKMMRGIRRLDPWAVRILDATAKLPTGFLQGTSADIGAYDECIGTVVNDEYGNKKVRGQYCVLTIKVGDDKTIIKEILPAATLAHPRVSRSLLFFSRFFNRT</sequence>
<dbReference type="EMBL" id="ABJB010104198">
    <property type="status" value="NOT_ANNOTATED_CDS"/>
    <property type="molecule type" value="Genomic_DNA"/>
</dbReference>
<evidence type="ECO:0000313" key="4">
    <source>
        <dbReference type="Proteomes" id="UP000001555"/>
    </source>
</evidence>
<evidence type="ECO:0000313" key="3">
    <source>
        <dbReference type="EnsemblMetazoa" id="ISCW002049-PA"/>
    </source>
</evidence>
<dbReference type="Pfam" id="PF20146">
    <property type="entry name" value="NRF"/>
    <property type="match status" value="1"/>
</dbReference>
<dbReference type="EMBL" id="DS667052">
    <property type="protein sequence ID" value="EEC03359.1"/>
    <property type="molecule type" value="Genomic_DNA"/>
</dbReference>
<dbReference type="HOGENOM" id="CLU_142466_0_0_1"/>
<dbReference type="PaxDb" id="6945-B7P9T7"/>
<evidence type="ECO:0000313" key="2">
    <source>
        <dbReference type="EMBL" id="EEC03359.1"/>
    </source>
</evidence>
<accession>B7P9T7</accession>
<reference evidence="2 4" key="1">
    <citation type="submission" date="2008-03" db="EMBL/GenBank/DDBJ databases">
        <title>Annotation of Ixodes scapularis.</title>
        <authorList>
            <consortium name="Ixodes scapularis Genome Project Consortium"/>
            <person name="Caler E."/>
            <person name="Hannick L.I."/>
            <person name="Bidwell S."/>
            <person name="Joardar V."/>
            <person name="Thiagarajan M."/>
            <person name="Amedeo P."/>
            <person name="Galinsky K.J."/>
            <person name="Schobel S."/>
            <person name="Inman J."/>
            <person name="Hostetler J."/>
            <person name="Miller J."/>
            <person name="Hammond M."/>
            <person name="Megy K."/>
            <person name="Lawson D."/>
            <person name="Kodira C."/>
            <person name="Sutton G."/>
            <person name="Meyer J."/>
            <person name="Hill C.A."/>
            <person name="Birren B."/>
            <person name="Nene V."/>
            <person name="Collins F."/>
            <person name="Alarcon-Chaidez F."/>
            <person name="Wikel S."/>
            <person name="Strausberg R."/>
        </authorList>
    </citation>
    <scope>NUCLEOTIDE SEQUENCE [LARGE SCALE GENOMIC DNA]</scope>
    <source>
        <strain evidence="4">Wikel</strain>
        <strain evidence="2">Wikel colony</strain>
    </source>
</reference>
<dbReference type="VEuPathDB" id="VectorBase:ISCP_035614"/>
<proteinExistence type="predicted"/>
<dbReference type="SMART" id="SM00703">
    <property type="entry name" value="NRF"/>
    <property type="match status" value="1"/>
</dbReference>
<name>B7P9T7_IXOSC</name>
<organism>
    <name type="scientific">Ixodes scapularis</name>
    <name type="common">Black-legged tick</name>
    <name type="synonym">Deer tick</name>
    <dbReference type="NCBI Taxonomy" id="6945"/>
    <lineage>
        <taxon>Eukaryota</taxon>
        <taxon>Metazoa</taxon>
        <taxon>Ecdysozoa</taxon>
        <taxon>Arthropoda</taxon>
        <taxon>Chelicerata</taxon>
        <taxon>Arachnida</taxon>
        <taxon>Acari</taxon>
        <taxon>Parasitiformes</taxon>
        <taxon>Ixodida</taxon>
        <taxon>Ixodoidea</taxon>
        <taxon>Ixodidae</taxon>
        <taxon>Ixodinae</taxon>
        <taxon>Ixodes</taxon>
    </lineage>
</organism>
<feature type="domain" description="Nose resistant-to-fluoxetine protein N-terminal" evidence="1">
    <location>
        <begin position="29"/>
        <end position="126"/>
    </location>
</feature>